<accession>A0A142EL95</accession>
<evidence type="ECO:0000313" key="2">
    <source>
        <dbReference type="Proteomes" id="UP000073816"/>
    </source>
</evidence>
<reference evidence="2" key="1">
    <citation type="submission" date="2015-09" db="EMBL/GenBank/DDBJ databases">
        <title>Complete sequence of Algoriphagus sp. M8-2.</title>
        <authorList>
            <person name="Shintani M."/>
        </authorList>
    </citation>
    <scope>NUCLEOTIDE SEQUENCE [LARGE SCALE GENOMIC DNA]</scope>
    <source>
        <strain evidence="2">M8-2</strain>
    </source>
</reference>
<evidence type="ECO:0008006" key="3">
    <source>
        <dbReference type="Google" id="ProtNLM"/>
    </source>
</evidence>
<dbReference type="STRING" id="1727163.AO498_05715"/>
<organism evidence="1 2">
    <name type="scientific">Algoriphagus sanaruensis</name>
    <dbReference type="NCBI Taxonomy" id="1727163"/>
    <lineage>
        <taxon>Bacteria</taxon>
        <taxon>Pseudomonadati</taxon>
        <taxon>Bacteroidota</taxon>
        <taxon>Cytophagia</taxon>
        <taxon>Cytophagales</taxon>
        <taxon>Cyclobacteriaceae</taxon>
        <taxon>Algoriphagus</taxon>
    </lineage>
</organism>
<sequence>MSKNHRNRSGLSSSFLKFQKRGPLLSLSFNRKWKGLVWLFPILFALSCRLPYDPEIPSEETSVLVVEGYLDTEGTKSELKLSRTVSLGASQTQNPVSGAIVEVVAAGGDRFGLIEQKAGTYVFEYNVQEAETYQLEIQLPTGERFESKPIQPLVTPEIIDAGFIRDEEGVEIYISTQGDEQADDFLWTYEETWIYRPRIRTSYIFDEQIGTVRTRTDEDQNALCYKSVTSPDILLETSSRFQDQVVFQKTISEIPKGDERIMERYSILISQKAIDQEAVQFWEILKKNTEDVGSIFSPLPSLIGGNIYSLDDSKTAVIGQVSMGVVRQIRIYVNLEDVSPWGYVDPQFNDCVIGEEAVMRNDYATIFGNGTIVPARELMVGTTIVGYYPADRKCVDCTLYATRGLPDFWEEKD</sequence>
<gene>
    <name evidence="1" type="ORF">AO498_05715</name>
</gene>
<name>A0A142EL95_9BACT</name>
<dbReference type="InterPro" id="IPR025345">
    <property type="entry name" value="DUF4249"/>
</dbReference>
<dbReference type="AlphaFoldDB" id="A0A142EL95"/>
<reference evidence="1 2" key="2">
    <citation type="journal article" date="2016" name="Genome Announc.">
        <title>Complete Genome Sequence of Algoriphagus sp. Strain M8-2, Isolated from a Brackish Lake.</title>
        <authorList>
            <person name="Muraguchi Y."/>
            <person name="Kushimoto K."/>
            <person name="Ohtsubo Y."/>
            <person name="Suzuki T."/>
            <person name="Dohra H."/>
            <person name="Kimbara K."/>
            <person name="Shintani M."/>
        </authorList>
    </citation>
    <scope>NUCLEOTIDE SEQUENCE [LARGE SCALE GENOMIC DNA]</scope>
    <source>
        <strain evidence="1 2">M8-2</strain>
    </source>
</reference>
<dbReference type="EMBL" id="CP012836">
    <property type="protein sequence ID" value="AMQ55900.1"/>
    <property type="molecule type" value="Genomic_DNA"/>
</dbReference>
<evidence type="ECO:0000313" key="1">
    <source>
        <dbReference type="EMBL" id="AMQ55900.1"/>
    </source>
</evidence>
<dbReference type="RefSeq" id="WP_067544638.1">
    <property type="nucleotide sequence ID" value="NZ_CP012836.1"/>
</dbReference>
<dbReference type="Proteomes" id="UP000073816">
    <property type="component" value="Chromosome"/>
</dbReference>
<dbReference type="Pfam" id="PF14054">
    <property type="entry name" value="DUF4249"/>
    <property type="match status" value="1"/>
</dbReference>
<dbReference type="OrthoDB" id="1062680at2"/>
<protein>
    <recommendedName>
        <fullName evidence="3">DUF4249 domain-containing protein</fullName>
    </recommendedName>
</protein>
<proteinExistence type="predicted"/>
<dbReference type="PATRIC" id="fig|1727163.4.peg.1187"/>
<keyword evidence="2" id="KW-1185">Reference proteome</keyword>
<dbReference type="KEGG" id="alm:AO498_05715"/>